<evidence type="ECO:0000313" key="3">
    <source>
        <dbReference type="EMBL" id="KPV54503.1"/>
    </source>
</evidence>
<dbReference type="PANTHER" id="PTHR39428">
    <property type="entry name" value="F420H(2)-DEPENDENT QUINONE REDUCTASE RV1261C"/>
    <property type="match status" value="1"/>
</dbReference>
<comment type="caution">
    <text evidence="3">The sequence shown here is derived from an EMBL/GenBank/DDBJ whole genome shotgun (WGS) entry which is preliminary data.</text>
</comment>
<dbReference type="Pfam" id="PF04075">
    <property type="entry name" value="F420H2_quin_red"/>
    <property type="match status" value="1"/>
</dbReference>
<organism evidence="3 4">
    <name type="scientific">Kouleothrix aurantiaca</name>
    <dbReference type="NCBI Taxonomy" id="186479"/>
    <lineage>
        <taxon>Bacteria</taxon>
        <taxon>Bacillati</taxon>
        <taxon>Chloroflexota</taxon>
        <taxon>Chloroflexia</taxon>
        <taxon>Chloroflexales</taxon>
        <taxon>Roseiflexineae</taxon>
        <taxon>Roseiflexaceae</taxon>
        <taxon>Kouleothrix</taxon>
    </lineage>
</organism>
<comment type="similarity">
    <text evidence="1">Belongs to the F420H(2)-dependent quinone reductase family.</text>
</comment>
<evidence type="ECO:0000313" key="4">
    <source>
        <dbReference type="Proteomes" id="UP000050509"/>
    </source>
</evidence>
<dbReference type="Gene3D" id="2.30.110.10">
    <property type="entry name" value="Electron Transport, Fmn-binding Protein, Chain A"/>
    <property type="match status" value="1"/>
</dbReference>
<proteinExistence type="inferred from homology"/>
<dbReference type="Proteomes" id="UP000050509">
    <property type="component" value="Unassembled WGS sequence"/>
</dbReference>
<keyword evidence="4" id="KW-1185">Reference proteome</keyword>
<dbReference type="GO" id="GO:0070967">
    <property type="term" value="F:coenzyme F420 binding"/>
    <property type="evidence" value="ECO:0007669"/>
    <property type="project" value="TreeGrafter"/>
</dbReference>
<accession>A0A0P9DWW8</accession>
<protein>
    <submittedName>
        <fullName evidence="3">Cell entry protein</fullName>
    </submittedName>
</protein>
<reference evidence="3 4" key="1">
    <citation type="submission" date="2015-09" db="EMBL/GenBank/DDBJ databases">
        <title>Draft genome sequence of Kouleothrix aurantiaca JCM 19913.</title>
        <authorList>
            <person name="Hemp J."/>
        </authorList>
    </citation>
    <scope>NUCLEOTIDE SEQUENCE [LARGE SCALE GENOMIC DNA]</scope>
    <source>
        <strain evidence="3 4">COM-B</strain>
    </source>
</reference>
<dbReference type="PANTHER" id="PTHR39428:SF1">
    <property type="entry name" value="F420H(2)-DEPENDENT QUINONE REDUCTASE RV1261C"/>
    <property type="match status" value="1"/>
</dbReference>
<sequence length="139" mass="15231">MSERNDFNQKIIDEFRANEGKVGGYFANTPLLLLHSVGAKSGKPRISPLAYVTDGDSLVIIASKGGAPSNPDWYYNVKANPIVTVEMGTEQFQARASIVEGGPERDRLYAAMVARNPGFAEYERNTTRTIPAVLLERIA</sequence>
<dbReference type="InterPro" id="IPR012349">
    <property type="entry name" value="Split_barrel_FMN-bd"/>
</dbReference>
<dbReference type="EMBL" id="LJCR01000047">
    <property type="protein sequence ID" value="KPV54503.1"/>
    <property type="molecule type" value="Genomic_DNA"/>
</dbReference>
<dbReference type="NCBIfam" id="TIGR00026">
    <property type="entry name" value="hi_GC_TIGR00026"/>
    <property type="match status" value="1"/>
</dbReference>
<name>A0A0P9DWW8_9CHLR</name>
<comment type="catalytic activity">
    <reaction evidence="2">
        <text>oxidized coenzyme F420-(gamma-L-Glu)(n) + a quinol + H(+) = reduced coenzyme F420-(gamma-L-Glu)(n) + a quinone</text>
        <dbReference type="Rhea" id="RHEA:39663"/>
        <dbReference type="Rhea" id="RHEA-COMP:12939"/>
        <dbReference type="Rhea" id="RHEA-COMP:14378"/>
        <dbReference type="ChEBI" id="CHEBI:15378"/>
        <dbReference type="ChEBI" id="CHEBI:24646"/>
        <dbReference type="ChEBI" id="CHEBI:132124"/>
        <dbReference type="ChEBI" id="CHEBI:133980"/>
        <dbReference type="ChEBI" id="CHEBI:139511"/>
    </reaction>
</comment>
<dbReference type="AlphaFoldDB" id="A0A0P9DWW8"/>
<dbReference type="InterPro" id="IPR004378">
    <property type="entry name" value="F420H2_quin_Rdtase"/>
</dbReference>
<dbReference type="GO" id="GO:0005886">
    <property type="term" value="C:plasma membrane"/>
    <property type="evidence" value="ECO:0007669"/>
    <property type="project" value="TreeGrafter"/>
</dbReference>
<evidence type="ECO:0000256" key="1">
    <source>
        <dbReference type="ARBA" id="ARBA00008710"/>
    </source>
</evidence>
<gene>
    <name evidence="3" type="ORF">SE17_03335</name>
</gene>
<evidence type="ECO:0000256" key="2">
    <source>
        <dbReference type="ARBA" id="ARBA00049106"/>
    </source>
</evidence>
<dbReference type="SUPFAM" id="SSF50475">
    <property type="entry name" value="FMN-binding split barrel"/>
    <property type="match status" value="1"/>
</dbReference>
<dbReference type="PATRIC" id="fig|186479.3.peg.8476"/>
<dbReference type="GO" id="GO:0016491">
    <property type="term" value="F:oxidoreductase activity"/>
    <property type="evidence" value="ECO:0007669"/>
    <property type="project" value="InterPro"/>
</dbReference>